<reference evidence="3" key="1">
    <citation type="submission" date="2018-04" db="EMBL/GenBank/DDBJ databases">
        <title>Whole genome sequencing of Hypsizygus marmoreus.</title>
        <authorList>
            <person name="Choi I.-G."/>
            <person name="Min B."/>
            <person name="Kim J.-G."/>
            <person name="Kim S."/>
            <person name="Oh Y.-L."/>
            <person name="Kong W.-S."/>
            <person name="Park H."/>
            <person name="Jeong J."/>
            <person name="Song E.-S."/>
        </authorList>
    </citation>
    <scope>NUCLEOTIDE SEQUENCE [LARGE SCALE GENOMIC DNA]</scope>
    <source>
        <strain evidence="3">51987-8</strain>
    </source>
</reference>
<keyword evidence="4" id="KW-1185">Reference proteome</keyword>
<keyword evidence="1" id="KW-0812">Transmembrane</keyword>
<comment type="caution">
    <text evidence="3">The sequence shown here is derived from an EMBL/GenBank/DDBJ whole genome shotgun (WGS) entry which is preliminary data.</text>
</comment>
<feature type="domain" description="DUF6535" evidence="2">
    <location>
        <begin position="25"/>
        <end position="200"/>
    </location>
</feature>
<accession>A0A369K487</accession>
<dbReference type="OrthoDB" id="3235960at2759"/>
<evidence type="ECO:0000256" key="1">
    <source>
        <dbReference type="SAM" id="Phobius"/>
    </source>
</evidence>
<dbReference type="InParanoid" id="A0A369K487"/>
<dbReference type="AlphaFoldDB" id="A0A369K487"/>
<dbReference type="EMBL" id="LUEZ02000010">
    <property type="protein sequence ID" value="RDB28392.1"/>
    <property type="molecule type" value="Genomic_DNA"/>
</dbReference>
<keyword evidence="1" id="KW-0472">Membrane</keyword>
<keyword evidence="1" id="KW-1133">Transmembrane helix</keyword>
<dbReference type="STRING" id="39966.A0A369K487"/>
<gene>
    <name evidence="3" type="ORF">Hypma_015729</name>
</gene>
<evidence type="ECO:0000313" key="3">
    <source>
        <dbReference type="EMBL" id="RDB28392.1"/>
    </source>
</evidence>
<organism evidence="3 4">
    <name type="scientific">Hypsizygus marmoreus</name>
    <name type="common">White beech mushroom</name>
    <name type="synonym">Agaricus marmoreus</name>
    <dbReference type="NCBI Taxonomy" id="39966"/>
    <lineage>
        <taxon>Eukaryota</taxon>
        <taxon>Fungi</taxon>
        <taxon>Dikarya</taxon>
        <taxon>Basidiomycota</taxon>
        <taxon>Agaricomycotina</taxon>
        <taxon>Agaricomycetes</taxon>
        <taxon>Agaricomycetidae</taxon>
        <taxon>Agaricales</taxon>
        <taxon>Tricholomatineae</taxon>
        <taxon>Lyophyllaceae</taxon>
        <taxon>Hypsizygus</taxon>
    </lineage>
</organism>
<proteinExistence type="predicted"/>
<name>A0A369K487_HYPMA</name>
<feature type="transmembrane region" description="Helical" evidence="1">
    <location>
        <begin position="183"/>
        <end position="200"/>
    </location>
</feature>
<evidence type="ECO:0000259" key="2">
    <source>
        <dbReference type="Pfam" id="PF20153"/>
    </source>
</evidence>
<dbReference type="Proteomes" id="UP000076154">
    <property type="component" value="Unassembled WGS sequence"/>
</dbReference>
<feature type="transmembrane region" description="Helical" evidence="1">
    <location>
        <begin position="212"/>
        <end position="231"/>
    </location>
</feature>
<sequence>MAQTSQTHGGPHSTQATDRPSARIWSVYLSHTDTLDRAMAENWKGNMDALLIFAGLFSASITAFLVESYKTLAPDPTIALLSHISLQLATLANGTQPNIAPPVQPVFKPTSASLLCNALWFLSLAFSLACALAATLVDQWARSYLNQSQLHPAPHKRARIRAYLSDGLIRFRMIAVVEAIPTLLHISLFLFFAGLIEFLLPINVVIGKLSMVILGFCSALYLVITLLPILYNDSPYRTPMSAFCWWTLQSFSRFVYSGSQPTTISQAQELAATTERDTRDEIALRRTLRYLTEDTEMQPFVEGIPGFLSEGGVNVTIMRQLLADTDIRLGTRIVLHLRRSGYQDAPEKARTAVACLRALWSLVFNCCEHQSPQSIKDWFDDETLPVFETFKYSNPSLTAYLTSTTALFTMHILDSFLSSATAIENQLSELGVGSPWSNSAEPWIEQSRVQRYFTGSSPEVGSGCIMALKAWLARIRRSFAVTKTENDSRRPSPPYIPDDLMQSLFSFQAVVDEARVTVFNDFVDALLSDSPPDEAWETFYSIVIDADLSVFPCMELPRLAADHLLDMVTILDNEKLVEEAKNITTSYLRMCPDSPSASRALFILQSHGERYAAPLAELFNLDAQ</sequence>
<evidence type="ECO:0000313" key="4">
    <source>
        <dbReference type="Proteomes" id="UP000076154"/>
    </source>
</evidence>
<dbReference type="Pfam" id="PF20153">
    <property type="entry name" value="DUF6535"/>
    <property type="match status" value="1"/>
</dbReference>
<protein>
    <recommendedName>
        <fullName evidence="2">DUF6535 domain-containing protein</fullName>
    </recommendedName>
</protein>
<feature type="transmembrane region" description="Helical" evidence="1">
    <location>
        <begin position="118"/>
        <end position="137"/>
    </location>
</feature>
<dbReference type="InterPro" id="IPR045338">
    <property type="entry name" value="DUF6535"/>
</dbReference>
<feature type="transmembrane region" description="Helical" evidence="1">
    <location>
        <begin position="49"/>
        <end position="66"/>
    </location>
</feature>